<dbReference type="GO" id="GO:0005634">
    <property type="term" value="C:nucleus"/>
    <property type="evidence" value="ECO:0007669"/>
    <property type="project" value="UniProtKB-SubCell"/>
</dbReference>
<dbReference type="Proteomes" id="UP000319257">
    <property type="component" value="Unassembled WGS sequence"/>
</dbReference>
<dbReference type="EMBL" id="SKBQ01000018">
    <property type="protein sequence ID" value="TPX16254.1"/>
    <property type="molecule type" value="Genomic_DNA"/>
</dbReference>
<dbReference type="OrthoDB" id="329139at2759"/>
<evidence type="ECO:0000256" key="1">
    <source>
        <dbReference type="ARBA" id="ARBA00004123"/>
    </source>
</evidence>
<dbReference type="GO" id="GO:0002949">
    <property type="term" value="P:tRNA threonylcarbamoyladenosine modification"/>
    <property type="evidence" value="ECO:0007669"/>
    <property type="project" value="TreeGrafter"/>
</dbReference>
<evidence type="ECO:0000256" key="6">
    <source>
        <dbReference type="ARBA" id="ARBA00023242"/>
    </source>
</evidence>
<dbReference type="GO" id="GO:0000408">
    <property type="term" value="C:EKC/KEOPS complex"/>
    <property type="evidence" value="ECO:0007669"/>
    <property type="project" value="TreeGrafter"/>
</dbReference>
<dbReference type="InterPro" id="IPR013926">
    <property type="entry name" value="CGI121/TPRKB"/>
</dbReference>
<dbReference type="PANTHER" id="PTHR15840:SF10">
    <property type="entry name" value="EKC_KEOPS COMPLEX SUBUNIT TPRKB"/>
    <property type="match status" value="1"/>
</dbReference>
<comment type="similarity">
    <text evidence="2 8">Belongs to the CGI121/TPRKB family.</text>
</comment>
<dbReference type="Gene3D" id="3.30.2380.10">
    <property type="entry name" value="CGI121/TPRKB"/>
    <property type="match status" value="1"/>
</dbReference>
<evidence type="ECO:0000313" key="9">
    <source>
        <dbReference type="EMBL" id="TPX16254.1"/>
    </source>
</evidence>
<gene>
    <name evidence="9" type="ORF">E0L32_003903</name>
</gene>
<evidence type="ECO:0000313" key="10">
    <source>
        <dbReference type="Proteomes" id="UP000319257"/>
    </source>
</evidence>
<protein>
    <recommendedName>
        <fullName evidence="4">EKC/KEOPS complex subunit CGI121</fullName>
    </recommendedName>
    <alternativeName>
        <fullName evidence="3">EKC/KEOPS complex subunit cgi121</fullName>
    </alternativeName>
</protein>
<dbReference type="InterPro" id="IPR036504">
    <property type="entry name" value="CGI121/TPRKB_sf"/>
</dbReference>
<keyword evidence="6 8" id="KW-0539">Nucleus</keyword>
<evidence type="ECO:0000256" key="5">
    <source>
        <dbReference type="ARBA" id="ARBA00022694"/>
    </source>
</evidence>
<keyword evidence="5" id="KW-0819">tRNA processing</keyword>
<dbReference type="Pfam" id="PF08617">
    <property type="entry name" value="CGI-121"/>
    <property type="match status" value="1"/>
</dbReference>
<evidence type="ECO:0000256" key="3">
    <source>
        <dbReference type="ARBA" id="ARBA00015316"/>
    </source>
</evidence>
<evidence type="ECO:0000256" key="8">
    <source>
        <dbReference type="RuleBase" id="RU004398"/>
    </source>
</evidence>
<dbReference type="STRING" id="1093900.A0A507BC70"/>
<dbReference type="GeneID" id="41971350"/>
<dbReference type="GO" id="GO:0005829">
    <property type="term" value="C:cytosol"/>
    <property type="evidence" value="ECO:0007669"/>
    <property type="project" value="TreeGrafter"/>
</dbReference>
<name>A0A507BC70_9PEZI</name>
<comment type="caution">
    <text evidence="9">The sequence shown here is derived from an EMBL/GenBank/DDBJ whole genome shotgun (WGS) entry which is preliminary data.</text>
</comment>
<reference evidence="9 10" key="1">
    <citation type="submission" date="2019-06" db="EMBL/GenBank/DDBJ databases">
        <title>Draft genome sequence of the filamentous fungus Phialemoniopsis curvata isolated from diesel fuel.</title>
        <authorList>
            <person name="Varaljay V.A."/>
            <person name="Lyon W.J."/>
            <person name="Crouch A.L."/>
            <person name="Drake C.E."/>
            <person name="Hollomon J.M."/>
            <person name="Nadeau L.J."/>
            <person name="Nunn H.S."/>
            <person name="Stevenson B.S."/>
            <person name="Bojanowski C.L."/>
            <person name="Crookes-Goodson W.J."/>
        </authorList>
    </citation>
    <scope>NUCLEOTIDE SEQUENCE [LARGE SCALE GENOMIC DNA]</scope>
    <source>
        <strain evidence="9 10">D216</strain>
    </source>
</reference>
<proteinExistence type="inferred from homology"/>
<dbReference type="AlphaFoldDB" id="A0A507BC70"/>
<dbReference type="PANTHER" id="PTHR15840">
    <property type="entry name" value="CGI-121 FAMILY MEMBER"/>
    <property type="match status" value="1"/>
</dbReference>
<comment type="function">
    <text evidence="7">Component of the EKC/KEOPS complex that is required for the formation of a threonylcarbamoyl group on adenosine at position 37 (t(6)A37) in tRNAs that read codons beginning with adenine. The complex is probably involved in the transfer of the threonylcarbamoyl moiety of threonylcarbamoyl-AMP (TC-AMP) to the N6 group of A37. CGI121 acts as an allosteric effector that regulates the t(6)A activity of the complex. The EKC/KEOPS complex also promotes both telomere uncapping and telomere elongation. The complex is required for efficient recruitment of transcriptional coactivators. CGI121 is not required for tRNA modification.</text>
</comment>
<organism evidence="9 10">
    <name type="scientific">Thyridium curvatum</name>
    <dbReference type="NCBI Taxonomy" id="1093900"/>
    <lineage>
        <taxon>Eukaryota</taxon>
        <taxon>Fungi</taxon>
        <taxon>Dikarya</taxon>
        <taxon>Ascomycota</taxon>
        <taxon>Pezizomycotina</taxon>
        <taxon>Sordariomycetes</taxon>
        <taxon>Sordariomycetidae</taxon>
        <taxon>Thyridiales</taxon>
        <taxon>Thyridiaceae</taxon>
        <taxon>Thyridium</taxon>
    </lineage>
</organism>
<evidence type="ECO:0000256" key="4">
    <source>
        <dbReference type="ARBA" id="ARBA00016009"/>
    </source>
</evidence>
<evidence type="ECO:0000256" key="7">
    <source>
        <dbReference type="ARBA" id="ARBA00025043"/>
    </source>
</evidence>
<sequence length="197" mass="21524">MALETVCLEHIPSTHSVQVAFFRNVSNPDFLQSQLVARNPDFEYAFIDASSVVSRVQVLAATFKALTLLLSGSLRTPNVHSEIVCSLSPTNNIAEAYRRYGVTPQTKDVIIVKVLFPTEANPQPPSPESIWAHLQEHVKGSPVPLVDENIAAATDLAKVRKYYKLNGAPALNDAKDDLSRKTETEALVLASMALRGV</sequence>
<comment type="subcellular location">
    <subcellularLocation>
        <location evidence="1">Nucleus</location>
    </subcellularLocation>
</comment>
<dbReference type="InParanoid" id="A0A507BC70"/>
<evidence type="ECO:0000256" key="2">
    <source>
        <dbReference type="ARBA" id="ARBA00005546"/>
    </source>
</evidence>
<accession>A0A507BC70</accession>
<dbReference type="RefSeq" id="XP_030997965.1">
    <property type="nucleotide sequence ID" value="XM_031138254.1"/>
</dbReference>
<keyword evidence="10" id="KW-1185">Reference proteome</keyword>
<dbReference type="FunCoup" id="A0A507BC70">
    <property type="interactions" value="454"/>
</dbReference>
<dbReference type="SUPFAM" id="SSF143870">
    <property type="entry name" value="PF0523-like"/>
    <property type="match status" value="1"/>
</dbReference>